<dbReference type="Gene3D" id="2.60.40.420">
    <property type="entry name" value="Cupredoxins - blue copper proteins"/>
    <property type="match status" value="1"/>
</dbReference>
<protein>
    <submittedName>
        <fullName evidence="2">Lamin-like protein</fullName>
    </submittedName>
</protein>
<dbReference type="PANTHER" id="PTHR33021">
    <property type="entry name" value="BLUE COPPER PROTEIN"/>
    <property type="match status" value="1"/>
</dbReference>
<dbReference type="Proteomes" id="UP000516437">
    <property type="component" value="Chromosome 4"/>
</dbReference>
<dbReference type="InterPro" id="IPR003245">
    <property type="entry name" value="Phytocyanin_dom"/>
</dbReference>
<accession>A0A6A1VQF8</accession>
<dbReference type="Pfam" id="PF02298">
    <property type="entry name" value="Cu_bind_like"/>
    <property type="match status" value="1"/>
</dbReference>
<organism evidence="2 3">
    <name type="scientific">Morella rubra</name>
    <name type="common">Chinese bayberry</name>
    <dbReference type="NCBI Taxonomy" id="262757"/>
    <lineage>
        <taxon>Eukaryota</taxon>
        <taxon>Viridiplantae</taxon>
        <taxon>Streptophyta</taxon>
        <taxon>Embryophyta</taxon>
        <taxon>Tracheophyta</taxon>
        <taxon>Spermatophyta</taxon>
        <taxon>Magnoliopsida</taxon>
        <taxon>eudicotyledons</taxon>
        <taxon>Gunneridae</taxon>
        <taxon>Pentapetalae</taxon>
        <taxon>rosids</taxon>
        <taxon>fabids</taxon>
        <taxon>Fagales</taxon>
        <taxon>Myricaceae</taxon>
        <taxon>Morella</taxon>
    </lineage>
</organism>
<comment type="caution">
    <text evidence="2">The sequence shown here is derived from an EMBL/GenBank/DDBJ whole genome shotgun (WGS) entry which is preliminary data.</text>
</comment>
<dbReference type="PANTHER" id="PTHR33021:SF350">
    <property type="entry name" value="UCLACYANIN-2"/>
    <property type="match status" value="1"/>
</dbReference>
<dbReference type="InterPro" id="IPR039391">
    <property type="entry name" value="Phytocyanin-like"/>
</dbReference>
<gene>
    <name evidence="2" type="ORF">CJ030_MR4G018808</name>
</gene>
<dbReference type="AlphaFoldDB" id="A0A6A1VQF8"/>
<evidence type="ECO:0000313" key="2">
    <source>
        <dbReference type="EMBL" id="KAB1215023.1"/>
    </source>
</evidence>
<dbReference type="OrthoDB" id="686200at2759"/>
<dbReference type="GO" id="GO:0005886">
    <property type="term" value="C:plasma membrane"/>
    <property type="evidence" value="ECO:0007669"/>
    <property type="project" value="TreeGrafter"/>
</dbReference>
<reference evidence="2 3" key="1">
    <citation type="journal article" date="2019" name="Plant Biotechnol. J.">
        <title>The red bayberry genome and genetic basis of sex determination.</title>
        <authorList>
            <person name="Jia H.M."/>
            <person name="Jia H.J."/>
            <person name="Cai Q.L."/>
            <person name="Wang Y."/>
            <person name="Zhao H.B."/>
            <person name="Yang W.F."/>
            <person name="Wang G.Y."/>
            <person name="Li Y.H."/>
            <person name="Zhan D.L."/>
            <person name="Shen Y.T."/>
            <person name="Niu Q.F."/>
            <person name="Chang L."/>
            <person name="Qiu J."/>
            <person name="Zhao L."/>
            <person name="Xie H.B."/>
            <person name="Fu W.Y."/>
            <person name="Jin J."/>
            <person name="Li X.W."/>
            <person name="Jiao Y."/>
            <person name="Zhou C.C."/>
            <person name="Tu T."/>
            <person name="Chai C.Y."/>
            <person name="Gao J.L."/>
            <person name="Fan L.J."/>
            <person name="van de Weg E."/>
            <person name="Wang J.Y."/>
            <person name="Gao Z.S."/>
        </authorList>
    </citation>
    <scope>NUCLEOTIDE SEQUENCE [LARGE SCALE GENOMIC DNA]</scope>
    <source>
        <tissue evidence="2">Leaves</tissue>
    </source>
</reference>
<evidence type="ECO:0000259" key="1">
    <source>
        <dbReference type="PROSITE" id="PS51485"/>
    </source>
</evidence>
<dbReference type="SUPFAM" id="SSF49503">
    <property type="entry name" value="Cupredoxins"/>
    <property type="match status" value="1"/>
</dbReference>
<keyword evidence="3" id="KW-1185">Reference proteome</keyword>
<dbReference type="EMBL" id="RXIC02000022">
    <property type="protein sequence ID" value="KAB1215023.1"/>
    <property type="molecule type" value="Genomic_DNA"/>
</dbReference>
<name>A0A6A1VQF8_9ROSI</name>
<dbReference type="PROSITE" id="PS51485">
    <property type="entry name" value="PHYTOCYANIN"/>
    <property type="match status" value="1"/>
</dbReference>
<feature type="domain" description="Phytocyanin" evidence="1">
    <location>
        <begin position="53"/>
        <end position="144"/>
    </location>
</feature>
<evidence type="ECO:0000313" key="3">
    <source>
        <dbReference type="Proteomes" id="UP000516437"/>
    </source>
</evidence>
<proteinExistence type="predicted"/>
<sequence length="173" mass="18494">MLQCLATTRLLCLNISEHLTGDKERQSIKSDIMSTATALLILLLAAPFVYGSAQHIVGGNAGWSTIVNYPVWAADQNFTVGDTLAYAMHGTVMHDMNIVTYLQNPCPGIGSTVVTLSNVGEMYFICPTTGLCAQGMKLAVNVEKSGALRNMPPAAELMLRLLLVVATTLAFMG</sequence>
<dbReference type="GO" id="GO:0009055">
    <property type="term" value="F:electron transfer activity"/>
    <property type="evidence" value="ECO:0007669"/>
    <property type="project" value="InterPro"/>
</dbReference>
<dbReference type="InterPro" id="IPR008972">
    <property type="entry name" value="Cupredoxin"/>
</dbReference>